<name>A0ABT0SWQ1_9GAMM</name>
<feature type="signal peptide" evidence="1">
    <location>
        <begin position="1"/>
        <end position="49"/>
    </location>
</feature>
<dbReference type="RefSeq" id="WP_250059061.1">
    <property type="nucleotide sequence ID" value="NZ_JAMJPK010000001.1"/>
</dbReference>
<dbReference type="Pfam" id="PF20352">
    <property type="entry name" value="DUF6647"/>
    <property type="match status" value="1"/>
</dbReference>
<dbReference type="EMBL" id="JAMJPK010000001">
    <property type="protein sequence ID" value="MCL7939047.1"/>
    <property type="molecule type" value="Genomic_DNA"/>
</dbReference>
<evidence type="ECO:0000313" key="4">
    <source>
        <dbReference type="Proteomes" id="UP001165369"/>
    </source>
</evidence>
<evidence type="ECO:0000259" key="2">
    <source>
        <dbReference type="Pfam" id="PF20352"/>
    </source>
</evidence>
<feature type="domain" description="DUF6647" evidence="2">
    <location>
        <begin position="35"/>
        <end position="181"/>
    </location>
</feature>
<dbReference type="Proteomes" id="UP001165369">
    <property type="component" value="Unassembled WGS sequence"/>
</dbReference>
<organism evidence="3 4">
    <name type="scientific">Halomonas gemina</name>
    <dbReference type="NCBI Taxonomy" id="2945105"/>
    <lineage>
        <taxon>Bacteria</taxon>
        <taxon>Pseudomonadati</taxon>
        <taxon>Pseudomonadota</taxon>
        <taxon>Gammaproteobacteria</taxon>
        <taxon>Oceanospirillales</taxon>
        <taxon>Halomonadaceae</taxon>
        <taxon>Halomonas</taxon>
    </lineage>
</organism>
<gene>
    <name evidence="3" type="ORF">M8009_01845</name>
</gene>
<protein>
    <recommendedName>
        <fullName evidence="2">DUF6647 domain-containing protein</fullName>
    </recommendedName>
</protein>
<evidence type="ECO:0000313" key="3">
    <source>
        <dbReference type="EMBL" id="MCL7939047.1"/>
    </source>
</evidence>
<keyword evidence="1" id="KW-0732">Signal</keyword>
<evidence type="ECO:0000256" key="1">
    <source>
        <dbReference type="SAM" id="SignalP"/>
    </source>
</evidence>
<sequence>MSRSFTAVALAPRRRPGLERWIPSSWRCRRASRLLCAMLLLAVPLPAPAAPALPDARPPPSLEPLVRELSGWLAARTAYREPPIPGILFESQSRLQQRCFPDFPEPLATLLKGAYDPAEGILYLDIDFDSDDLVDRSYLLHELVHHFQVHNREDTGVRSRGLLEGEAYRLQLRWLAEAGVQDPLVTLGIDEKTLLIIERCPR</sequence>
<dbReference type="InterPro" id="IPR046589">
    <property type="entry name" value="DUF6647"/>
</dbReference>
<reference evidence="3" key="1">
    <citation type="submission" date="2022-05" db="EMBL/GenBank/DDBJ databases">
        <title>Halomonas geminus sp. nov. and Halomonas llamarensis sp. nov. isolated from high-altitude salars of the Atacama Desert.</title>
        <authorList>
            <person name="Hintersatz C."/>
            <person name="Rojas L.A."/>
            <person name="Wei T.-S."/>
            <person name="Kutschke S."/>
            <person name="Lehmann F."/>
            <person name="Jain R."/>
            <person name="Pollmann K."/>
        </authorList>
    </citation>
    <scope>NUCLEOTIDE SEQUENCE</scope>
    <source>
        <strain evidence="3">ATCH28</strain>
    </source>
</reference>
<keyword evidence="4" id="KW-1185">Reference proteome</keyword>
<accession>A0ABT0SWQ1</accession>
<proteinExistence type="predicted"/>
<feature type="chain" id="PRO_5045523729" description="DUF6647 domain-containing protein" evidence="1">
    <location>
        <begin position="50"/>
        <end position="202"/>
    </location>
</feature>
<comment type="caution">
    <text evidence="3">The sequence shown here is derived from an EMBL/GenBank/DDBJ whole genome shotgun (WGS) entry which is preliminary data.</text>
</comment>